<dbReference type="Proteomes" id="UP000002051">
    <property type="component" value="Chromosome 5"/>
</dbReference>
<evidence type="ECO:0000313" key="2">
    <source>
        <dbReference type="EnsemblPlants" id="AES95355"/>
    </source>
</evidence>
<dbReference type="InterPro" id="IPR040256">
    <property type="entry name" value="At4g02000-like"/>
</dbReference>
<accession>G7K1B6</accession>
<evidence type="ECO:0000313" key="1">
    <source>
        <dbReference type="EMBL" id="AES95355.1"/>
    </source>
</evidence>
<dbReference type="PANTHER" id="PTHR31286:SF60">
    <property type="entry name" value="PROTEIN, PUTATIVE-RELATED"/>
    <property type="match status" value="1"/>
</dbReference>
<dbReference type="EMBL" id="CM001221">
    <property type="protein sequence ID" value="AES95355.1"/>
    <property type="molecule type" value="Genomic_DNA"/>
</dbReference>
<organism evidence="1 3">
    <name type="scientific">Medicago truncatula</name>
    <name type="common">Barrel medic</name>
    <name type="synonym">Medicago tribuloides</name>
    <dbReference type="NCBI Taxonomy" id="3880"/>
    <lineage>
        <taxon>Eukaryota</taxon>
        <taxon>Viridiplantae</taxon>
        <taxon>Streptophyta</taxon>
        <taxon>Embryophyta</taxon>
        <taxon>Tracheophyta</taxon>
        <taxon>Spermatophyta</taxon>
        <taxon>Magnoliopsida</taxon>
        <taxon>eudicotyledons</taxon>
        <taxon>Gunneridae</taxon>
        <taxon>Pentapetalae</taxon>
        <taxon>rosids</taxon>
        <taxon>fabids</taxon>
        <taxon>Fabales</taxon>
        <taxon>Fabaceae</taxon>
        <taxon>Papilionoideae</taxon>
        <taxon>50 kb inversion clade</taxon>
        <taxon>NPAAA clade</taxon>
        <taxon>Hologalegina</taxon>
        <taxon>IRL clade</taxon>
        <taxon>Trifolieae</taxon>
        <taxon>Medicago</taxon>
    </lineage>
</organism>
<dbReference type="PaxDb" id="3880-AES95355"/>
<keyword evidence="3" id="KW-1185">Reference proteome</keyword>
<proteinExistence type="predicted"/>
<protein>
    <submittedName>
        <fullName evidence="1">DUF4283 domain protein</fullName>
    </submittedName>
</protein>
<reference evidence="1 3" key="2">
    <citation type="journal article" date="2014" name="BMC Genomics">
        <title>An improved genome release (version Mt4.0) for the model legume Medicago truncatula.</title>
        <authorList>
            <person name="Tang H."/>
            <person name="Krishnakumar V."/>
            <person name="Bidwell S."/>
            <person name="Rosen B."/>
            <person name="Chan A."/>
            <person name="Zhou S."/>
            <person name="Gentzbittel L."/>
            <person name="Childs K.L."/>
            <person name="Yandell M."/>
            <person name="Gundlach H."/>
            <person name="Mayer K.F."/>
            <person name="Schwartz D.C."/>
            <person name="Town C.D."/>
        </authorList>
    </citation>
    <scope>GENOME REANNOTATION</scope>
    <source>
        <strain evidence="2 3">cv. Jemalong A17</strain>
    </source>
</reference>
<dbReference type="AlphaFoldDB" id="G7K1B6"/>
<reference evidence="2" key="3">
    <citation type="submission" date="2015-04" db="UniProtKB">
        <authorList>
            <consortium name="EnsemblPlants"/>
        </authorList>
    </citation>
    <scope>IDENTIFICATION</scope>
    <source>
        <strain evidence="2">cv. Jemalong A17</strain>
    </source>
</reference>
<sequence length="248" mass="27983">MSSLWPNLKNSNIVPLCKGFFALLFNTVKEMQKLWSLRLLNLKLGILRFSCWTKDFHPSKQKLLHAQVWIQIMNLPQEHWRPTFLFEITSSLGTPLFPLMNPQKNRLFVHYARVLVDICLYVGIVFEKYPLYCKNCGVIGPSIQKCKRLDAKIADGCRGKATTVDYSIGNVTDNIMMIQSNLANIANEPITFNLNDRELSAMASSSLLSKDGMNSYNSDNPICFTISGAIPNQDVLVSSPKSAPFTRS</sequence>
<reference evidence="1 3" key="1">
    <citation type="journal article" date="2011" name="Nature">
        <title>The Medicago genome provides insight into the evolution of rhizobial symbioses.</title>
        <authorList>
            <person name="Young N.D."/>
            <person name="Debelle F."/>
            <person name="Oldroyd G.E."/>
            <person name="Geurts R."/>
            <person name="Cannon S.B."/>
            <person name="Udvardi M.K."/>
            <person name="Benedito V.A."/>
            <person name="Mayer K.F."/>
            <person name="Gouzy J."/>
            <person name="Schoof H."/>
            <person name="Van de Peer Y."/>
            <person name="Proost S."/>
            <person name="Cook D.R."/>
            <person name="Meyers B.C."/>
            <person name="Spannagl M."/>
            <person name="Cheung F."/>
            <person name="De Mita S."/>
            <person name="Krishnakumar V."/>
            <person name="Gundlach H."/>
            <person name="Zhou S."/>
            <person name="Mudge J."/>
            <person name="Bharti A.K."/>
            <person name="Murray J.D."/>
            <person name="Naoumkina M.A."/>
            <person name="Rosen B."/>
            <person name="Silverstein K.A."/>
            <person name="Tang H."/>
            <person name="Rombauts S."/>
            <person name="Zhao P.X."/>
            <person name="Zhou P."/>
            <person name="Barbe V."/>
            <person name="Bardou P."/>
            <person name="Bechner M."/>
            <person name="Bellec A."/>
            <person name="Berger A."/>
            <person name="Berges H."/>
            <person name="Bidwell S."/>
            <person name="Bisseling T."/>
            <person name="Choisne N."/>
            <person name="Couloux A."/>
            <person name="Denny R."/>
            <person name="Deshpande S."/>
            <person name="Dai X."/>
            <person name="Doyle J.J."/>
            <person name="Dudez A.M."/>
            <person name="Farmer A.D."/>
            <person name="Fouteau S."/>
            <person name="Franken C."/>
            <person name="Gibelin C."/>
            <person name="Gish J."/>
            <person name="Goldstein S."/>
            <person name="Gonzalez A.J."/>
            <person name="Green P.J."/>
            <person name="Hallab A."/>
            <person name="Hartog M."/>
            <person name="Hua A."/>
            <person name="Humphray S.J."/>
            <person name="Jeong D.H."/>
            <person name="Jing Y."/>
            <person name="Jocker A."/>
            <person name="Kenton S.M."/>
            <person name="Kim D.J."/>
            <person name="Klee K."/>
            <person name="Lai H."/>
            <person name="Lang C."/>
            <person name="Lin S."/>
            <person name="Macmil S.L."/>
            <person name="Magdelenat G."/>
            <person name="Matthews L."/>
            <person name="McCorrison J."/>
            <person name="Monaghan E.L."/>
            <person name="Mun J.H."/>
            <person name="Najar F.Z."/>
            <person name="Nicholson C."/>
            <person name="Noirot C."/>
            <person name="O'Bleness M."/>
            <person name="Paule C.R."/>
            <person name="Poulain J."/>
            <person name="Prion F."/>
            <person name="Qin B."/>
            <person name="Qu C."/>
            <person name="Retzel E.F."/>
            <person name="Riddle C."/>
            <person name="Sallet E."/>
            <person name="Samain S."/>
            <person name="Samson N."/>
            <person name="Sanders I."/>
            <person name="Saurat O."/>
            <person name="Scarpelli C."/>
            <person name="Schiex T."/>
            <person name="Segurens B."/>
            <person name="Severin A.J."/>
            <person name="Sherrier D.J."/>
            <person name="Shi R."/>
            <person name="Sims S."/>
            <person name="Singer S.R."/>
            <person name="Sinharoy S."/>
            <person name="Sterck L."/>
            <person name="Viollet A."/>
            <person name="Wang B.B."/>
            <person name="Wang K."/>
            <person name="Wang M."/>
            <person name="Wang X."/>
            <person name="Warfsmann J."/>
            <person name="Weissenbach J."/>
            <person name="White D.D."/>
            <person name="White J.D."/>
            <person name="Wiley G.B."/>
            <person name="Wincker P."/>
            <person name="Xing Y."/>
            <person name="Yang L."/>
            <person name="Yao Z."/>
            <person name="Ying F."/>
            <person name="Zhai J."/>
            <person name="Zhou L."/>
            <person name="Zuber A."/>
            <person name="Denarie J."/>
            <person name="Dixon R.A."/>
            <person name="May G.D."/>
            <person name="Schwartz D.C."/>
            <person name="Rogers J."/>
            <person name="Quetier F."/>
            <person name="Town C.D."/>
            <person name="Roe B.A."/>
        </authorList>
    </citation>
    <scope>NUCLEOTIDE SEQUENCE [LARGE SCALE GENOMIC DNA]</scope>
    <source>
        <strain evidence="1">A17</strain>
        <strain evidence="2 3">cv. Jemalong A17</strain>
    </source>
</reference>
<dbReference type="PANTHER" id="PTHR31286">
    <property type="entry name" value="GLYCINE-RICH CELL WALL STRUCTURAL PROTEIN 1.8-LIKE"/>
    <property type="match status" value="1"/>
</dbReference>
<name>G7K1B6_MEDTR</name>
<evidence type="ECO:0000313" key="3">
    <source>
        <dbReference type="Proteomes" id="UP000002051"/>
    </source>
</evidence>
<dbReference type="OMA" id="TINHKEP"/>
<dbReference type="STRING" id="3880.G7K1B6"/>
<gene>
    <name evidence="1" type="ordered locus">MTR_5g024590</name>
</gene>
<dbReference type="EnsemblPlants" id="AES95355">
    <property type="protein sequence ID" value="AES95355"/>
    <property type="gene ID" value="MTR_5g024590"/>
</dbReference>
<dbReference type="HOGENOM" id="CLU_1121530_0_0_1"/>